<proteinExistence type="predicted"/>
<dbReference type="Pfam" id="PF00756">
    <property type="entry name" value="Esterase"/>
    <property type="match status" value="1"/>
</dbReference>
<gene>
    <name evidence="1" type="ORF">SAMN02745220_00439</name>
</gene>
<sequence length="249" mass="29348">MHIEEHRWHSDRLNQEMTLKVYGNMGQPLIVFPCSRGRYFDYEGMGMIEAIAPFIDNCKIKLFCVDSIDEQSWYNFGVMPGERNSRHEQYDQYITAEVVPFIRRHCNDEEIRIMANGCSMGAYHAVNFFLRHPDVFAGTIALSGLYRLDRHEFGLGAEDIPAVYFNSPVSYLPGLNDPWFLERYRDSTIIICTGQGAWEDEALEDTRALDHVFRSKSIDAWIDYWGYDVNHDWPWWYRQMNHFLGRLYS</sequence>
<dbReference type="STRING" id="1121416.SAMN02745220_00439"/>
<dbReference type="InterPro" id="IPR050583">
    <property type="entry name" value="Mycobacterial_A85_antigen"/>
</dbReference>
<evidence type="ECO:0000313" key="1">
    <source>
        <dbReference type="EMBL" id="SHO43607.1"/>
    </source>
</evidence>
<dbReference type="Gene3D" id="3.40.50.1820">
    <property type="entry name" value="alpha/beta hydrolase"/>
    <property type="match status" value="1"/>
</dbReference>
<dbReference type="Proteomes" id="UP000184603">
    <property type="component" value="Unassembled WGS sequence"/>
</dbReference>
<dbReference type="RefSeq" id="WP_073611813.1">
    <property type="nucleotide sequence ID" value="NZ_FRFE01000002.1"/>
</dbReference>
<dbReference type="PANTHER" id="PTHR48098">
    <property type="entry name" value="ENTEROCHELIN ESTERASE-RELATED"/>
    <property type="match status" value="1"/>
</dbReference>
<dbReference type="InterPro" id="IPR000801">
    <property type="entry name" value="Esterase-like"/>
</dbReference>
<keyword evidence="2" id="KW-1185">Reference proteome</keyword>
<evidence type="ECO:0000313" key="2">
    <source>
        <dbReference type="Proteomes" id="UP000184603"/>
    </source>
</evidence>
<dbReference type="SUPFAM" id="SSF53474">
    <property type="entry name" value="alpha/beta-Hydrolases"/>
    <property type="match status" value="1"/>
</dbReference>
<dbReference type="AlphaFoldDB" id="A0A1M7XXG3"/>
<name>A0A1M7XXG3_9BACT</name>
<reference evidence="1 2" key="1">
    <citation type="submission" date="2016-12" db="EMBL/GenBank/DDBJ databases">
        <authorList>
            <person name="Song W.-J."/>
            <person name="Kurnit D.M."/>
        </authorList>
    </citation>
    <scope>NUCLEOTIDE SEQUENCE [LARGE SCALE GENOMIC DNA]</scope>
    <source>
        <strain evidence="1 2">DSM 18488</strain>
    </source>
</reference>
<dbReference type="PANTHER" id="PTHR48098:SF3">
    <property type="entry name" value="IRON(III) ENTEROBACTIN ESTERASE"/>
    <property type="match status" value="1"/>
</dbReference>
<protein>
    <submittedName>
        <fullName evidence="1">Esterase/lipase superfamily enzyme</fullName>
    </submittedName>
</protein>
<dbReference type="InterPro" id="IPR029058">
    <property type="entry name" value="AB_hydrolase_fold"/>
</dbReference>
<accession>A0A1M7XXG3</accession>
<organism evidence="1 2">
    <name type="scientific">Desulfopila aestuarii DSM 18488</name>
    <dbReference type="NCBI Taxonomy" id="1121416"/>
    <lineage>
        <taxon>Bacteria</taxon>
        <taxon>Pseudomonadati</taxon>
        <taxon>Thermodesulfobacteriota</taxon>
        <taxon>Desulfobulbia</taxon>
        <taxon>Desulfobulbales</taxon>
        <taxon>Desulfocapsaceae</taxon>
        <taxon>Desulfopila</taxon>
    </lineage>
</organism>
<dbReference type="OrthoDB" id="9775130at2"/>
<dbReference type="EMBL" id="FRFE01000002">
    <property type="protein sequence ID" value="SHO43607.1"/>
    <property type="molecule type" value="Genomic_DNA"/>
</dbReference>